<feature type="binding site" evidence="9">
    <location>
        <position position="13"/>
    </location>
    <ligand>
        <name>ATP</name>
        <dbReference type="ChEBI" id="CHEBI:30616"/>
    </ligand>
</feature>
<dbReference type="GO" id="GO:0005829">
    <property type="term" value="C:cytosol"/>
    <property type="evidence" value="ECO:0007669"/>
    <property type="project" value="TreeGrafter"/>
</dbReference>
<dbReference type="InterPro" id="IPR005999">
    <property type="entry name" value="Glycerol_kin"/>
</dbReference>
<feature type="binding site" evidence="9">
    <location>
        <position position="245"/>
    </location>
    <ligand>
        <name>glycerol</name>
        <dbReference type="ChEBI" id="CHEBI:17754"/>
    </ligand>
</feature>
<keyword evidence="5 9" id="KW-0418">Kinase</keyword>
<feature type="domain" description="Carbohydrate kinase FGGY C-terminal" evidence="12">
    <location>
        <begin position="262"/>
        <end position="451"/>
    </location>
</feature>
<dbReference type="Gene3D" id="3.30.420.40">
    <property type="match status" value="2"/>
</dbReference>
<dbReference type="FunFam" id="3.30.420.40:FF:000007">
    <property type="entry name" value="Glycerol kinase"/>
    <property type="match status" value="1"/>
</dbReference>
<keyword evidence="6 9" id="KW-0319">Glycerol metabolism</keyword>
<dbReference type="NCBIfam" id="NF000756">
    <property type="entry name" value="PRK00047.1"/>
    <property type="match status" value="1"/>
</dbReference>
<dbReference type="GO" id="GO:0005524">
    <property type="term" value="F:ATP binding"/>
    <property type="evidence" value="ECO:0007669"/>
    <property type="project" value="UniProtKB-UniRule"/>
</dbReference>
<evidence type="ECO:0000256" key="10">
    <source>
        <dbReference type="RuleBase" id="RU003733"/>
    </source>
</evidence>
<dbReference type="Pfam" id="PF00370">
    <property type="entry name" value="FGGY_N"/>
    <property type="match status" value="1"/>
</dbReference>
<evidence type="ECO:0000256" key="2">
    <source>
        <dbReference type="ARBA" id="ARBA00009156"/>
    </source>
</evidence>
<dbReference type="PROSITE" id="PS00933">
    <property type="entry name" value="FGGY_KINASES_1"/>
    <property type="match status" value="1"/>
</dbReference>
<feature type="binding site" evidence="9">
    <location>
        <position position="12"/>
    </location>
    <ligand>
        <name>ADP</name>
        <dbReference type="ChEBI" id="CHEBI:456216"/>
    </ligand>
</feature>
<feature type="binding site" evidence="9">
    <location>
        <position position="245"/>
    </location>
    <ligand>
        <name>sn-glycerol 3-phosphate</name>
        <dbReference type="ChEBI" id="CHEBI:57597"/>
    </ligand>
</feature>
<evidence type="ECO:0000256" key="9">
    <source>
        <dbReference type="HAMAP-Rule" id="MF_00186"/>
    </source>
</evidence>
<dbReference type="PANTHER" id="PTHR10196">
    <property type="entry name" value="SUGAR KINASE"/>
    <property type="match status" value="1"/>
</dbReference>
<evidence type="ECO:0000256" key="5">
    <source>
        <dbReference type="ARBA" id="ARBA00022777"/>
    </source>
</evidence>
<dbReference type="GO" id="GO:0019563">
    <property type="term" value="P:glycerol catabolic process"/>
    <property type="evidence" value="ECO:0007669"/>
    <property type="project" value="UniProtKB-UniRule"/>
</dbReference>
<feature type="binding site" evidence="9">
    <location>
        <position position="83"/>
    </location>
    <ligand>
        <name>sn-glycerol 3-phosphate</name>
        <dbReference type="ChEBI" id="CHEBI:57597"/>
    </ligand>
</feature>
<comment type="activity regulation">
    <text evidence="9">Inhibited by fructose 1,6-bisphosphate (FBP).</text>
</comment>
<evidence type="ECO:0000256" key="3">
    <source>
        <dbReference type="ARBA" id="ARBA00022679"/>
    </source>
</evidence>
<feature type="binding site" evidence="9">
    <location>
        <position position="416"/>
    </location>
    <ligand>
        <name>ADP</name>
        <dbReference type="ChEBI" id="CHEBI:456216"/>
    </ligand>
</feature>
<feature type="binding site" evidence="9">
    <location>
        <position position="267"/>
    </location>
    <ligand>
        <name>ADP</name>
        <dbReference type="ChEBI" id="CHEBI:456216"/>
    </ligand>
</feature>
<dbReference type="UniPathway" id="UPA00618">
    <property type="reaction ID" value="UER00672"/>
</dbReference>
<feature type="binding site" evidence="9">
    <location>
        <position position="12"/>
    </location>
    <ligand>
        <name>ATP</name>
        <dbReference type="ChEBI" id="CHEBI:30616"/>
    </ligand>
</feature>
<dbReference type="InterPro" id="IPR043129">
    <property type="entry name" value="ATPase_NBD"/>
</dbReference>
<feature type="binding site" evidence="9">
    <location>
        <position position="311"/>
    </location>
    <ligand>
        <name>ATP</name>
        <dbReference type="ChEBI" id="CHEBI:30616"/>
    </ligand>
</feature>
<dbReference type="RefSeq" id="WP_179491515.1">
    <property type="nucleotide sequence ID" value="NZ_JACCCW010000002.1"/>
</dbReference>
<dbReference type="PANTHER" id="PTHR10196:SF69">
    <property type="entry name" value="GLYCEROL KINASE"/>
    <property type="match status" value="1"/>
</dbReference>
<dbReference type="EC" id="2.7.1.30" evidence="9"/>
<dbReference type="InterPro" id="IPR018484">
    <property type="entry name" value="FGGY_N"/>
</dbReference>
<dbReference type="InterPro" id="IPR018483">
    <property type="entry name" value="Carb_kinase_FGGY_CS"/>
</dbReference>
<evidence type="ECO:0000259" key="12">
    <source>
        <dbReference type="Pfam" id="PF02782"/>
    </source>
</evidence>
<comment type="pathway">
    <text evidence="1 9">Polyol metabolism; glycerol degradation via glycerol kinase pathway; sn-glycerol 3-phosphate from glycerol: step 1/1.</text>
</comment>
<dbReference type="GO" id="GO:0004370">
    <property type="term" value="F:glycerol kinase activity"/>
    <property type="evidence" value="ECO:0007669"/>
    <property type="project" value="UniProtKB-UniRule"/>
</dbReference>
<dbReference type="Proteomes" id="UP000589520">
    <property type="component" value="Unassembled WGS sequence"/>
</dbReference>
<keyword evidence="14" id="KW-1185">Reference proteome</keyword>
<organism evidence="13 14">
    <name type="scientific">Granulicella arctica</name>
    <dbReference type="NCBI Taxonomy" id="940613"/>
    <lineage>
        <taxon>Bacteria</taxon>
        <taxon>Pseudomonadati</taxon>
        <taxon>Acidobacteriota</taxon>
        <taxon>Terriglobia</taxon>
        <taxon>Terriglobales</taxon>
        <taxon>Acidobacteriaceae</taxon>
        <taxon>Granulicella</taxon>
    </lineage>
</organism>
<feature type="binding site" evidence="9">
    <location>
        <position position="82"/>
    </location>
    <ligand>
        <name>glycerol</name>
        <dbReference type="ChEBI" id="CHEBI:17754"/>
    </ligand>
</feature>
<feature type="binding site" evidence="9">
    <location>
        <position position="246"/>
    </location>
    <ligand>
        <name>glycerol</name>
        <dbReference type="ChEBI" id="CHEBI:17754"/>
    </ligand>
</feature>
<gene>
    <name evidence="9" type="primary">glpK</name>
    <name evidence="13" type="ORF">HDF17_002567</name>
</gene>
<dbReference type="AlphaFoldDB" id="A0A7Y9TLL5"/>
<evidence type="ECO:0000313" key="13">
    <source>
        <dbReference type="EMBL" id="NYF80247.1"/>
    </source>
</evidence>
<feature type="binding site" evidence="9">
    <location>
        <position position="315"/>
    </location>
    <ligand>
        <name>ATP</name>
        <dbReference type="ChEBI" id="CHEBI:30616"/>
    </ligand>
</feature>
<evidence type="ECO:0000256" key="7">
    <source>
        <dbReference type="ARBA" id="ARBA00022840"/>
    </source>
</evidence>
<evidence type="ECO:0000256" key="6">
    <source>
        <dbReference type="ARBA" id="ARBA00022798"/>
    </source>
</evidence>
<comment type="catalytic activity">
    <reaction evidence="8 9">
        <text>glycerol + ATP = sn-glycerol 3-phosphate + ADP + H(+)</text>
        <dbReference type="Rhea" id="RHEA:21644"/>
        <dbReference type="ChEBI" id="CHEBI:15378"/>
        <dbReference type="ChEBI" id="CHEBI:17754"/>
        <dbReference type="ChEBI" id="CHEBI:30616"/>
        <dbReference type="ChEBI" id="CHEBI:57597"/>
        <dbReference type="ChEBI" id="CHEBI:456216"/>
        <dbReference type="EC" id="2.7.1.30"/>
    </reaction>
</comment>
<dbReference type="SUPFAM" id="SSF53067">
    <property type="entry name" value="Actin-like ATPase domain"/>
    <property type="match status" value="2"/>
</dbReference>
<keyword evidence="3 9" id="KW-0808">Transferase</keyword>
<evidence type="ECO:0000259" key="11">
    <source>
        <dbReference type="Pfam" id="PF00370"/>
    </source>
</evidence>
<comment type="similarity">
    <text evidence="2 9 10">Belongs to the FGGY kinase family.</text>
</comment>
<dbReference type="PIRSF" id="PIRSF000538">
    <property type="entry name" value="GlpK"/>
    <property type="match status" value="1"/>
</dbReference>
<feature type="binding site" evidence="9">
    <location>
        <position position="134"/>
    </location>
    <ligand>
        <name>glycerol</name>
        <dbReference type="ChEBI" id="CHEBI:17754"/>
    </ligand>
</feature>
<dbReference type="NCBIfam" id="TIGR01311">
    <property type="entry name" value="glycerol_kin"/>
    <property type="match status" value="1"/>
</dbReference>
<dbReference type="PROSITE" id="PS00445">
    <property type="entry name" value="FGGY_KINASES_2"/>
    <property type="match status" value="1"/>
</dbReference>
<evidence type="ECO:0000256" key="4">
    <source>
        <dbReference type="ARBA" id="ARBA00022741"/>
    </source>
</evidence>
<feature type="binding site" evidence="9">
    <location>
        <position position="412"/>
    </location>
    <ligand>
        <name>ADP</name>
        <dbReference type="ChEBI" id="CHEBI:456216"/>
    </ligand>
</feature>
<comment type="function">
    <text evidence="9">Key enzyme in the regulation of glycerol uptake and metabolism. Catalyzes the phosphorylation of glycerol to yield sn-glycerol 3-phosphate.</text>
</comment>
<comment type="caution">
    <text evidence="13">The sequence shown here is derived from an EMBL/GenBank/DDBJ whole genome shotgun (WGS) entry which is preliminary data.</text>
</comment>
<dbReference type="HAMAP" id="MF_00186">
    <property type="entry name" value="Glycerol_kin"/>
    <property type="match status" value="1"/>
</dbReference>
<feature type="binding site" evidence="9">
    <location>
        <position position="82"/>
    </location>
    <ligand>
        <name>sn-glycerol 3-phosphate</name>
        <dbReference type="ChEBI" id="CHEBI:57597"/>
    </ligand>
</feature>
<keyword evidence="4 9" id="KW-0547">Nucleotide-binding</keyword>
<evidence type="ECO:0000256" key="1">
    <source>
        <dbReference type="ARBA" id="ARBA00005190"/>
    </source>
</evidence>
<dbReference type="InterPro" id="IPR000577">
    <property type="entry name" value="Carb_kinase_FGGY"/>
</dbReference>
<feature type="binding site" evidence="9">
    <location>
        <position position="267"/>
    </location>
    <ligand>
        <name>ATP</name>
        <dbReference type="ChEBI" id="CHEBI:30616"/>
    </ligand>
</feature>
<dbReference type="CDD" id="cd07769">
    <property type="entry name" value="ASKHA_NBD_FGGY_GK"/>
    <property type="match status" value="1"/>
</dbReference>
<feature type="binding site" evidence="9">
    <location>
        <position position="412"/>
    </location>
    <ligand>
        <name>ATP</name>
        <dbReference type="ChEBI" id="CHEBI:30616"/>
    </ligand>
</feature>
<reference evidence="13 14" key="1">
    <citation type="submission" date="2020-07" db="EMBL/GenBank/DDBJ databases">
        <title>Genomic Encyclopedia of Type Strains, Phase IV (KMG-V): Genome sequencing to study the core and pangenomes of soil and plant-associated prokaryotes.</title>
        <authorList>
            <person name="Whitman W."/>
        </authorList>
    </citation>
    <scope>NUCLEOTIDE SEQUENCE [LARGE SCALE GENOMIC DNA]</scope>
    <source>
        <strain evidence="13 14">X4EP2</strain>
    </source>
</reference>
<dbReference type="FunFam" id="3.30.420.40:FF:000008">
    <property type="entry name" value="Glycerol kinase"/>
    <property type="match status" value="1"/>
</dbReference>
<evidence type="ECO:0000313" key="14">
    <source>
        <dbReference type="Proteomes" id="UP000589520"/>
    </source>
</evidence>
<dbReference type="Pfam" id="PF02782">
    <property type="entry name" value="FGGY_C"/>
    <property type="match status" value="1"/>
</dbReference>
<feature type="binding site" evidence="9">
    <location>
        <position position="16"/>
    </location>
    <ligand>
        <name>ADP</name>
        <dbReference type="ChEBI" id="CHEBI:456216"/>
    </ligand>
</feature>
<name>A0A7Y9TLL5_9BACT</name>
<feature type="binding site" evidence="9">
    <location>
        <position position="12"/>
    </location>
    <ligand>
        <name>sn-glycerol 3-phosphate</name>
        <dbReference type="ChEBI" id="CHEBI:57597"/>
    </ligand>
</feature>
<protein>
    <recommendedName>
        <fullName evidence="9">Glycerol kinase</fullName>
        <ecNumber evidence="9">2.7.1.30</ecNumber>
    </recommendedName>
    <alternativeName>
        <fullName evidence="9">ATP:glycerol 3-phosphotransferase</fullName>
    </alternativeName>
    <alternativeName>
        <fullName evidence="9">Glycerokinase</fullName>
        <shortName evidence="9">GK</shortName>
    </alternativeName>
</protein>
<keyword evidence="7 9" id="KW-0067">ATP-binding</keyword>
<feature type="binding site" evidence="9">
    <location>
        <position position="14"/>
    </location>
    <ligand>
        <name>ATP</name>
        <dbReference type="ChEBI" id="CHEBI:30616"/>
    </ligand>
</feature>
<accession>A0A7Y9TLL5</accession>
<feature type="binding site" evidence="9">
    <location>
        <position position="134"/>
    </location>
    <ligand>
        <name>sn-glycerol 3-phosphate</name>
        <dbReference type="ChEBI" id="CHEBI:57597"/>
    </ligand>
</feature>
<sequence length="500" mass="55560">MSAYIGALDQGTTSTRFMVFDRHGRVVSMAQKEHEQIYPNPGWVEHDSLEIWRRTLEVVDEACDARGLRPKDFAAIGITNQRETTVVWNRETGLPIYNALVWQDTRVADYVTRFAQEGGNSRFREQTGLPLTTYFSGLKIRWLLDNVKGAREDASSGKLLFGNMDSYLLWNLTGGVNGGIHVTDVTNASRTQLMNLATLDWDPELLTIFDIPRSMLPEVRSSSEVYGNLTRTHLSGVPIAGILGDQHAALVGQTCFKPGEAKNTYGTGCFLLLNTGEKPVISKNGLLTTVAYKFGKEPARYALEGSIAITGALVQWIRDNLGLIQKSEDIELLANTVKDNGGVYFVPAFSGLYAPYWKDSARGVITGLTRYANKGHIARAALEATAYQTREVVEAMEADSGISLEQLRTDGGMTANDMLMQFQADILDRTVVRPVIKETTALGAAYAAGLAVGFYKDTDDLIANWSIDRVWKPQMEGTQRDEHYKKWKRAVTRSFDWTDD</sequence>
<dbReference type="InterPro" id="IPR018485">
    <property type="entry name" value="FGGY_C"/>
</dbReference>
<evidence type="ECO:0000256" key="8">
    <source>
        <dbReference type="ARBA" id="ARBA00052101"/>
    </source>
</evidence>
<dbReference type="GO" id="GO:0006072">
    <property type="term" value="P:glycerol-3-phosphate metabolic process"/>
    <property type="evidence" value="ECO:0007669"/>
    <property type="project" value="InterPro"/>
</dbReference>
<dbReference type="EMBL" id="JACCCW010000002">
    <property type="protein sequence ID" value="NYF80247.1"/>
    <property type="molecule type" value="Genomic_DNA"/>
</dbReference>
<feature type="binding site" evidence="9">
    <location>
        <position position="311"/>
    </location>
    <ligand>
        <name>ADP</name>
        <dbReference type="ChEBI" id="CHEBI:456216"/>
    </ligand>
</feature>
<proteinExistence type="inferred from homology"/>
<feature type="binding site" evidence="9">
    <location>
        <position position="83"/>
    </location>
    <ligand>
        <name>glycerol</name>
        <dbReference type="ChEBI" id="CHEBI:17754"/>
    </ligand>
</feature>
<feature type="domain" description="Carbohydrate kinase FGGY N-terminal" evidence="11">
    <location>
        <begin position="4"/>
        <end position="252"/>
    </location>
</feature>